<protein>
    <submittedName>
        <fullName evidence="7">Tetratricopeptide repeat protein</fullName>
    </submittedName>
</protein>
<evidence type="ECO:0000256" key="1">
    <source>
        <dbReference type="ARBA" id="ARBA00008987"/>
    </source>
</evidence>
<dbReference type="CDD" id="cd02947">
    <property type="entry name" value="TRX_family"/>
    <property type="match status" value="1"/>
</dbReference>
<evidence type="ECO:0000256" key="2">
    <source>
        <dbReference type="ARBA" id="ARBA00022448"/>
    </source>
</evidence>
<dbReference type="InterPro" id="IPR017937">
    <property type="entry name" value="Thioredoxin_CS"/>
</dbReference>
<evidence type="ECO:0000259" key="6">
    <source>
        <dbReference type="PROSITE" id="PS51352"/>
    </source>
</evidence>
<dbReference type="Pfam" id="PF14561">
    <property type="entry name" value="TPR_20"/>
    <property type="match status" value="1"/>
</dbReference>
<feature type="domain" description="Thioredoxin" evidence="6">
    <location>
        <begin position="3"/>
        <end position="140"/>
    </location>
</feature>
<evidence type="ECO:0000313" key="7">
    <source>
        <dbReference type="EMBL" id="MDJ1182352.1"/>
    </source>
</evidence>
<dbReference type="EMBL" id="JAQOSQ010000002">
    <property type="protein sequence ID" value="MDJ1182352.1"/>
    <property type="molecule type" value="Genomic_DNA"/>
</dbReference>
<comment type="similarity">
    <text evidence="1">Belongs to the thioredoxin family.</text>
</comment>
<dbReference type="SUPFAM" id="SSF52833">
    <property type="entry name" value="Thioredoxin-like"/>
    <property type="match status" value="1"/>
</dbReference>
<dbReference type="Proteomes" id="UP001232992">
    <property type="component" value="Unassembled WGS sequence"/>
</dbReference>
<organism evidence="7 8">
    <name type="scientific">Roseofilum casamattae BLCC-M143</name>
    <dbReference type="NCBI Taxonomy" id="3022442"/>
    <lineage>
        <taxon>Bacteria</taxon>
        <taxon>Bacillati</taxon>
        <taxon>Cyanobacteriota</taxon>
        <taxon>Cyanophyceae</taxon>
        <taxon>Desertifilales</taxon>
        <taxon>Desertifilaceae</taxon>
        <taxon>Roseofilum</taxon>
        <taxon>Roseofilum casamattae</taxon>
    </lineage>
</organism>
<dbReference type="Gene3D" id="3.40.30.10">
    <property type="entry name" value="Glutaredoxin"/>
    <property type="match status" value="1"/>
</dbReference>
<dbReference type="Pfam" id="PF14559">
    <property type="entry name" value="TPR_19"/>
    <property type="match status" value="1"/>
</dbReference>
<evidence type="ECO:0000313" key="8">
    <source>
        <dbReference type="Proteomes" id="UP001232992"/>
    </source>
</evidence>
<dbReference type="InterPro" id="IPR036249">
    <property type="entry name" value="Thioredoxin-like_sf"/>
</dbReference>
<gene>
    <name evidence="7" type="ORF">PMH09_04020</name>
</gene>
<keyword evidence="5" id="KW-0676">Redox-active center</keyword>
<keyword evidence="4" id="KW-1015">Disulfide bond</keyword>
<keyword evidence="8" id="KW-1185">Reference proteome</keyword>
<name>A0ABT7BT40_9CYAN</name>
<dbReference type="RefSeq" id="WP_283757004.1">
    <property type="nucleotide sequence ID" value="NZ_JAQOSQ010000002.1"/>
</dbReference>
<dbReference type="Pfam" id="PF00085">
    <property type="entry name" value="Thioredoxin"/>
    <property type="match status" value="1"/>
</dbReference>
<dbReference type="PROSITE" id="PS00194">
    <property type="entry name" value="THIOREDOXIN_1"/>
    <property type="match status" value="1"/>
</dbReference>
<dbReference type="PROSITE" id="PS51352">
    <property type="entry name" value="THIOREDOXIN_2"/>
    <property type="match status" value="1"/>
</dbReference>
<sequence length="272" mass="31063">MGGTIGINAENFATEVMEASYQNPVLVDFFATWCGPCQIVKPVLEKMAAEYDFTIAQIDIDQNAELANTYRVEGVPDIRIALNGDMIPGFVGVLPEEQIRDMLSKFNLKSSVDSQLAAIADLIARQNYPEVKQILDNLFTTHPEDSRVVLIAAEFLGHLRQWEEAEKMLATIGKETPEAFARSQSMKAVFYFQRQLELPVETDRDRQYAQACRYVVEENYETALQELLYFVEHHRSYRQDAGRKGMLAIFDRLGNDRALTQEYRQKLMAALY</sequence>
<reference evidence="7 8" key="1">
    <citation type="submission" date="2023-01" db="EMBL/GenBank/DDBJ databases">
        <title>Novel diversity within Roseofilum (Cyanobacteria; Desertifilaceae) from marine benthic mats with descriptions of four novel species.</title>
        <authorList>
            <person name="Wang Y."/>
            <person name="Berthold D.E."/>
            <person name="Hu J."/>
            <person name="Lefler F.W."/>
            <person name="Laughinghouse H.D. IV."/>
        </authorList>
    </citation>
    <scope>NUCLEOTIDE SEQUENCE [LARGE SCALE GENOMIC DNA]</scope>
    <source>
        <strain evidence="7 8">BLCC-M143</strain>
    </source>
</reference>
<proteinExistence type="inferred from homology"/>
<dbReference type="InterPro" id="IPR011990">
    <property type="entry name" value="TPR-like_helical_dom_sf"/>
</dbReference>
<evidence type="ECO:0000256" key="5">
    <source>
        <dbReference type="ARBA" id="ARBA00023284"/>
    </source>
</evidence>
<accession>A0ABT7BT40</accession>
<dbReference type="InterPro" id="IPR013766">
    <property type="entry name" value="Thioredoxin_domain"/>
</dbReference>
<comment type="caution">
    <text evidence="7">The sequence shown here is derived from an EMBL/GenBank/DDBJ whole genome shotgun (WGS) entry which is preliminary data.</text>
</comment>
<dbReference type="PANTHER" id="PTHR45663">
    <property type="entry name" value="GEO12009P1"/>
    <property type="match status" value="1"/>
</dbReference>
<evidence type="ECO:0000256" key="4">
    <source>
        <dbReference type="ARBA" id="ARBA00023157"/>
    </source>
</evidence>
<evidence type="ECO:0000256" key="3">
    <source>
        <dbReference type="ARBA" id="ARBA00022982"/>
    </source>
</evidence>
<dbReference type="PANTHER" id="PTHR45663:SF11">
    <property type="entry name" value="GEO12009P1"/>
    <property type="match status" value="1"/>
</dbReference>
<keyword evidence="2" id="KW-0813">Transport</keyword>
<dbReference type="Gene3D" id="1.25.40.10">
    <property type="entry name" value="Tetratricopeptide repeat domain"/>
    <property type="match status" value="2"/>
</dbReference>
<keyword evidence="3" id="KW-0249">Electron transport</keyword>